<evidence type="ECO:0000256" key="8">
    <source>
        <dbReference type="RuleBase" id="RU364140"/>
    </source>
</evidence>
<keyword evidence="11" id="KW-1185">Reference proteome</keyword>
<proteinExistence type="inferred from homology"/>
<dbReference type="GO" id="GO:0070847">
    <property type="term" value="C:core mediator complex"/>
    <property type="evidence" value="ECO:0007669"/>
    <property type="project" value="TreeGrafter"/>
</dbReference>
<evidence type="ECO:0000256" key="6">
    <source>
        <dbReference type="ARBA" id="ARBA00023242"/>
    </source>
</evidence>
<gene>
    <name evidence="10" type="primary">srb4</name>
    <name evidence="8" type="synonym">MED17</name>
    <name evidence="10" type="ORF">SOMG_00597</name>
</gene>
<dbReference type="GeneID" id="80874080"/>
<dbReference type="Pfam" id="PF10156">
    <property type="entry name" value="Med17"/>
    <property type="match status" value="1"/>
</dbReference>
<comment type="function">
    <text evidence="8">Component of the Mediator complex, a coactivator involved in the regulated transcription of nearly all RNA polymerase II-dependent genes. Mediator functions as a bridge to convey information from gene-specific regulatory proteins to the basal RNA polymerase II transcription machinery. Mediator is recruited to promoters by direct interactions with regulatory proteins and serves as a scaffold for the assembly of a functional preinitiation complex with RNA polymerase II and the general transcription factors.</text>
</comment>
<keyword evidence="4 8" id="KW-0805">Transcription regulation</keyword>
<comment type="similarity">
    <text evidence="2 8">Belongs to the Mediator complex subunit 17 family.</text>
</comment>
<sequence>MDQSSAQDENSKMDATPLPVSLNPEVIESRNLAPEIDLPQIFQKIVQDRGNFRDLDENELEKQLEDEQDFTKTFPGKQDPYYGFTILPTQQEANDVSPGSTNVHDHKKELIDHILIAQNECSLALDMTSLLLSKYKQSSSDTISPFLKSTVPPGSLGLERCHPPEVKESDNVLAMCWKRKSLHSSKSLLADAKERLSKVVDSEREYFQMLSNVRDSSWPLVLSNKRGNYDVSIQYSAIGGTSLGLGLIRKDQAKQSYNFETGLAHEKANLRVDLVSSSGKVIASSKWNWNWGIQEEDPLLVKIQSAQRVLLEMDVWSALLQEAQICENQGVVFTGDTIFLSCNSEFSLRISLDTGAEDIRQSSEDDSDQEQGEEYDEETRRFLQKCCNAANAITQILFLQYCRNPTRKLQQAELAMVIDPSAPQIIRPLIFYYAIHEEARQFQKWLQNEGIKFEYLPSYPWETARDFTTFESSLLTNRINLQWYLDLGFSLSANIQHNPTMHGTEKTVWKYKDAYNYYKFSSVKNLCQYIEHARKQREEMASKTNEE</sequence>
<feature type="region of interest" description="Disordered" evidence="9">
    <location>
        <begin position="1"/>
        <end position="22"/>
    </location>
</feature>
<evidence type="ECO:0000256" key="9">
    <source>
        <dbReference type="SAM" id="MobiDB-lite"/>
    </source>
</evidence>
<dbReference type="Proteomes" id="UP001212411">
    <property type="component" value="Chromosome 1"/>
</dbReference>
<dbReference type="EMBL" id="CP115611">
    <property type="protein sequence ID" value="WBW72338.1"/>
    <property type="molecule type" value="Genomic_DNA"/>
</dbReference>
<protein>
    <recommendedName>
        <fullName evidence="3 8">Mediator of RNA polymerase II transcription subunit 17</fullName>
    </recommendedName>
    <alternativeName>
        <fullName evidence="7 8">Mediator complex subunit 17</fullName>
    </alternativeName>
</protein>
<evidence type="ECO:0000313" key="11">
    <source>
        <dbReference type="Proteomes" id="UP001212411"/>
    </source>
</evidence>
<keyword evidence="8" id="KW-0010">Activator</keyword>
<dbReference type="Gene3D" id="6.10.250.2630">
    <property type="match status" value="1"/>
</dbReference>
<dbReference type="InterPro" id="IPR019313">
    <property type="entry name" value="Mediator_Med17"/>
</dbReference>
<dbReference type="GO" id="GO:0016592">
    <property type="term" value="C:mediator complex"/>
    <property type="evidence" value="ECO:0007669"/>
    <property type="project" value="InterPro"/>
</dbReference>
<dbReference type="KEGG" id="som:SOMG_00597"/>
<organism evidence="10 11">
    <name type="scientific">Schizosaccharomyces osmophilus</name>
    <dbReference type="NCBI Taxonomy" id="2545709"/>
    <lineage>
        <taxon>Eukaryota</taxon>
        <taxon>Fungi</taxon>
        <taxon>Dikarya</taxon>
        <taxon>Ascomycota</taxon>
        <taxon>Taphrinomycotina</taxon>
        <taxon>Schizosaccharomycetes</taxon>
        <taxon>Schizosaccharomycetales</taxon>
        <taxon>Schizosaccharomycetaceae</taxon>
        <taxon>Schizosaccharomyces</taxon>
    </lineage>
</organism>
<dbReference type="Gene3D" id="3.90.1150.120">
    <property type="match status" value="1"/>
</dbReference>
<evidence type="ECO:0000256" key="7">
    <source>
        <dbReference type="ARBA" id="ARBA00032014"/>
    </source>
</evidence>
<comment type="subcellular location">
    <subcellularLocation>
        <location evidence="1 8">Nucleus</location>
    </subcellularLocation>
</comment>
<reference evidence="10 11" key="1">
    <citation type="journal article" date="2023" name="G3 (Bethesda)">
        <title>A high-quality reference genome for the fission yeast Schizosaccharomyces osmophilus.</title>
        <authorList>
            <person name="Jia G.S."/>
            <person name="Zhang W.C."/>
            <person name="Liang Y."/>
            <person name="Liu X.H."/>
            <person name="Rhind N."/>
            <person name="Pidoux A."/>
            <person name="Brysch-Herzberg M."/>
            <person name="Du L.L."/>
        </authorList>
    </citation>
    <scope>NUCLEOTIDE SEQUENCE [LARGE SCALE GENOMIC DNA]</scope>
    <source>
        <strain evidence="10 11">CBS 15793</strain>
    </source>
</reference>
<evidence type="ECO:0000256" key="3">
    <source>
        <dbReference type="ARBA" id="ARBA00019610"/>
    </source>
</evidence>
<dbReference type="RefSeq" id="XP_056036581.1">
    <property type="nucleotide sequence ID" value="XM_056179391.1"/>
</dbReference>
<accession>A0AAE9WCR5</accession>
<name>A0AAE9WCR5_9SCHI</name>
<dbReference type="GO" id="GO:0006357">
    <property type="term" value="P:regulation of transcription by RNA polymerase II"/>
    <property type="evidence" value="ECO:0007669"/>
    <property type="project" value="InterPro"/>
</dbReference>
<evidence type="ECO:0000256" key="5">
    <source>
        <dbReference type="ARBA" id="ARBA00023163"/>
    </source>
</evidence>
<keyword evidence="6 8" id="KW-0539">Nucleus</keyword>
<dbReference type="Gene3D" id="6.10.250.2620">
    <property type="match status" value="1"/>
</dbReference>
<evidence type="ECO:0000256" key="2">
    <source>
        <dbReference type="ARBA" id="ARBA00005635"/>
    </source>
</evidence>
<dbReference type="GO" id="GO:0003712">
    <property type="term" value="F:transcription coregulator activity"/>
    <property type="evidence" value="ECO:0007669"/>
    <property type="project" value="InterPro"/>
</dbReference>
<evidence type="ECO:0000313" key="10">
    <source>
        <dbReference type="EMBL" id="WBW72338.1"/>
    </source>
</evidence>
<evidence type="ECO:0000256" key="4">
    <source>
        <dbReference type="ARBA" id="ARBA00023015"/>
    </source>
</evidence>
<evidence type="ECO:0000256" key="1">
    <source>
        <dbReference type="ARBA" id="ARBA00004123"/>
    </source>
</evidence>
<comment type="subunit">
    <text evidence="8">Component of the Mediator complex.</text>
</comment>
<dbReference type="AlphaFoldDB" id="A0AAE9WCR5"/>
<keyword evidence="5 8" id="KW-0804">Transcription</keyword>
<dbReference type="PANTHER" id="PTHR13114:SF7">
    <property type="entry name" value="MEDIATOR OF RNA POLYMERASE II TRANSCRIPTION SUBUNIT 17"/>
    <property type="match status" value="1"/>
</dbReference>
<dbReference type="PANTHER" id="PTHR13114">
    <property type="entry name" value="MEDIATOR OF RNA POLYMERASE II TRANSCRIPTION SUBUNIT 17"/>
    <property type="match status" value="1"/>
</dbReference>